<reference evidence="1 2" key="1">
    <citation type="submission" date="2019-06" db="EMBL/GenBank/DDBJ databases">
        <title>Sorghum-associated microbial communities from plants grown in Nebraska, USA.</title>
        <authorList>
            <person name="Schachtman D."/>
        </authorList>
    </citation>
    <scope>NUCLEOTIDE SEQUENCE [LARGE SCALE GENOMIC DNA]</scope>
    <source>
        <strain evidence="1 2">1209</strain>
    </source>
</reference>
<dbReference type="AlphaFoldDB" id="A0A561P0S9"/>
<evidence type="ECO:0008006" key="3">
    <source>
        <dbReference type="Google" id="ProtNLM"/>
    </source>
</evidence>
<proteinExistence type="predicted"/>
<dbReference type="Proteomes" id="UP000320811">
    <property type="component" value="Unassembled WGS sequence"/>
</dbReference>
<accession>A0A561P0S9</accession>
<sequence>MILIFKTNINSPEVAKAIINKVKQNHVDIACTVDLEDCDKVLRVVGKIPTDAVVAYVEQMGYECEVM</sequence>
<evidence type="ECO:0000313" key="1">
    <source>
        <dbReference type="EMBL" id="TWF31736.1"/>
    </source>
</evidence>
<dbReference type="EMBL" id="VIWO01000018">
    <property type="protein sequence ID" value="TWF31736.1"/>
    <property type="molecule type" value="Genomic_DNA"/>
</dbReference>
<name>A0A561P0S9_9BACT</name>
<evidence type="ECO:0000313" key="2">
    <source>
        <dbReference type="Proteomes" id="UP000320811"/>
    </source>
</evidence>
<gene>
    <name evidence="1" type="ORF">FHW36_11830</name>
</gene>
<keyword evidence="2" id="KW-1185">Reference proteome</keyword>
<comment type="caution">
    <text evidence="1">The sequence shown here is derived from an EMBL/GenBank/DDBJ whole genome shotgun (WGS) entry which is preliminary data.</text>
</comment>
<protein>
    <recommendedName>
        <fullName evidence="3">Copper chaperone CopZ</fullName>
    </recommendedName>
</protein>
<organism evidence="1 2">
    <name type="scientific">Chitinophaga polysaccharea</name>
    <dbReference type="NCBI Taxonomy" id="1293035"/>
    <lineage>
        <taxon>Bacteria</taxon>
        <taxon>Pseudomonadati</taxon>
        <taxon>Bacteroidota</taxon>
        <taxon>Chitinophagia</taxon>
        <taxon>Chitinophagales</taxon>
        <taxon>Chitinophagaceae</taxon>
        <taxon>Chitinophaga</taxon>
    </lineage>
</organism>